<evidence type="ECO:0000256" key="2">
    <source>
        <dbReference type="ARBA" id="ARBA00022803"/>
    </source>
</evidence>
<feature type="chain" id="PRO_5016273708" evidence="5">
    <location>
        <begin position="19"/>
        <end position="497"/>
    </location>
</feature>
<dbReference type="InterPro" id="IPR013105">
    <property type="entry name" value="TPR_2"/>
</dbReference>
<name>A0A316X110_9FLAO</name>
<dbReference type="Gene3D" id="1.25.40.10">
    <property type="entry name" value="Tetratricopeptide repeat domain"/>
    <property type="match status" value="1"/>
</dbReference>
<dbReference type="EMBL" id="PPEI02000002">
    <property type="protein sequence ID" value="PWN66113.1"/>
    <property type="molecule type" value="Genomic_DNA"/>
</dbReference>
<dbReference type="InterPro" id="IPR011990">
    <property type="entry name" value="TPR-like_helical_dom_sf"/>
</dbReference>
<keyword evidence="8" id="KW-1185">Reference proteome</keyword>
<dbReference type="PANTHER" id="PTHR22935">
    <property type="entry name" value="PENICILLIN-BINDING PROTEIN"/>
    <property type="match status" value="1"/>
</dbReference>
<dbReference type="AlphaFoldDB" id="A0A316X110"/>
<protein>
    <submittedName>
        <fullName evidence="7">Serine hydrolase</fullName>
    </submittedName>
</protein>
<reference evidence="7" key="1">
    <citation type="submission" date="2018-04" db="EMBL/GenBank/DDBJ databases">
        <title>Draft Genome Sequences of Chryseobacterium lactis NCTC11390T isolated from milk, Chryseobacterium oncorhynchi 701B-08T from rainbow trout, and Chryseobacterium viscerum 687B-08T from diseased fish.</title>
        <authorList>
            <person name="Jeong J.-J."/>
            <person name="Lee Y.J."/>
            <person name="Pathiraja D."/>
            <person name="Park B."/>
            <person name="Choi I.-G."/>
            <person name="Kim K.D."/>
        </authorList>
    </citation>
    <scope>NUCLEOTIDE SEQUENCE [LARGE SCALE GENOMIC DNA]</scope>
    <source>
        <strain evidence="7">701B-08</strain>
    </source>
</reference>
<dbReference type="GO" id="GO:0016787">
    <property type="term" value="F:hydrolase activity"/>
    <property type="evidence" value="ECO:0007669"/>
    <property type="project" value="UniProtKB-KW"/>
</dbReference>
<dbReference type="InterPro" id="IPR051478">
    <property type="entry name" value="Beta-lactamase-like_AB/R"/>
</dbReference>
<feature type="domain" description="Beta-lactamase-related" evidence="6">
    <location>
        <begin position="41"/>
        <end position="358"/>
    </location>
</feature>
<dbReference type="PROSITE" id="PS50005">
    <property type="entry name" value="TPR"/>
    <property type="match status" value="1"/>
</dbReference>
<evidence type="ECO:0000256" key="5">
    <source>
        <dbReference type="SAM" id="SignalP"/>
    </source>
</evidence>
<dbReference type="InterPro" id="IPR012338">
    <property type="entry name" value="Beta-lactam/transpept-like"/>
</dbReference>
<accession>A0A316X110</accession>
<organism evidence="7 8">
    <name type="scientific">Chryseobacterium oncorhynchi</name>
    <dbReference type="NCBI Taxonomy" id="741074"/>
    <lineage>
        <taxon>Bacteria</taxon>
        <taxon>Pseudomonadati</taxon>
        <taxon>Bacteroidota</taxon>
        <taxon>Flavobacteriia</taxon>
        <taxon>Flavobacteriales</taxon>
        <taxon>Weeksellaceae</taxon>
        <taxon>Chryseobacterium group</taxon>
        <taxon>Chryseobacterium</taxon>
    </lineage>
</organism>
<evidence type="ECO:0000256" key="4">
    <source>
        <dbReference type="PROSITE-ProRule" id="PRU00339"/>
    </source>
</evidence>
<dbReference type="OrthoDB" id="9793489at2"/>
<evidence type="ECO:0000256" key="1">
    <source>
        <dbReference type="ARBA" id="ARBA00022737"/>
    </source>
</evidence>
<feature type="repeat" description="TPR" evidence="4">
    <location>
        <begin position="450"/>
        <end position="483"/>
    </location>
</feature>
<dbReference type="PROSITE" id="PS50293">
    <property type="entry name" value="TPR_REGION"/>
    <property type="match status" value="1"/>
</dbReference>
<dbReference type="Pfam" id="PF00144">
    <property type="entry name" value="Beta-lactamase"/>
    <property type="match status" value="1"/>
</dbReference>
<dbReference type="InterPro" id="IPR001466">
    <property type="entry name" value="Beta-lactam-related"/>
</dbReference>
<proteinExistence type="inferred from homology"/>
<keyword evidence="5" id="KW-0732">Signal</keyword>
<keyword evidence="2 4" id="KW-0802">TPR repeat</keyword>
<evidence type="ECO:0000256" key="3">
    <source>
        <dbReference type="ARBA" id="ARBA00038473"/>
    </source>
</evidence>
<dbReference type="SUPFAM" id="SSF56601">
    <property type="entry name" value="beta-lactamase/transpeptidase-like"/>
    <property type="match status" value="1"/>
</dbReference>
<evidence type="ECO:0000313" key="8">
    <source>
        <dbReference type="Proteomes" id="UP000236182"/>
    </source>
</evidence>
<keyword evidence="7" id="KW-0378">Hydrolase</keyword>
<dbReference type="Proteomes" id="UP000236182">
    <property type="component" value="Unassembled WGS sequence"/>
</dbReference>
<gene>
    <name evidence="7" type="ORF">C1638_006970</name>
</gene>
<sequence length="497" mass="56344">MKKLLFIAALGIVSLASGQGSIEKKGQTEDYSFKNLSSIVDQYAGNTLKKGNINSLAIAIYKDGKVYQQYYGEIDKNSNNKPNDNTLYEIASISKAFAGSLAAKAVLEKKITLDDDIRKYLKGDYPNLQFENTPITIKNLLTHTLGFKNKTPPKLESINKKTAEGYYESRPFNYNMSDLFDELKTVVLDKKPGTLYSYNSVGPELLAYILEQVYHKSYGDILKDFLVELDMKNTYLQDYEKHKKQLVNGYGEDRKLAPLDKNPLLGGAYGMISSLPDLTKFMQFQLESNNPLIKEATRLLFKEEEDNDDKGYLWDVGFGKKEGAYYGKTGTSYGIQSGVLICPDSHYGFVLIMNNKSEAALNDWSSLYNRIETDLINYPKINLVSLLQNEFLNDFEKAVVEYKKSKNDTTNYVSGSIPLNNFGYELIAGNHIQKAIKVFEFAISEDPKNANLYDSLGEAYFTNKNYEKSLSNYKKSLELNPKNDNARKYIAEINRLK</sequence>
<comment type="similarity">
    <text evidence="3">Belongs to the beta-lactamase family.</text>
</comment>
<comment type="caution">
    <text evidence="7">The sequence shown here is derived from an EMBL/GenBank/DDBJ whole genome shotgun (WGS) entry which is preliminary data.</text>
</comment>
<dbReference type="SMART" id="SM00028">
    <property type="entry name" value="TPR"/>
    <property type="match status" value="2"/>
</dbReference>
<dbReference type="InterPro" id="IPR019734">
    <property type="entry name" value="TPR_rpt"/>
</dbReference>
<dbReference type="RefSeq" id="WP_109619509.1">
    <property type="nucleotide sequence ID" value="NZ_PPEI02000002.1"/>
</dbReference>
<dbReference type="SUPFAM" id="SSF48452">
    <property type="entry name" value="TPR-like"/>
    <property type="match status" value="1"/>
</dbReference>
<keyword evidence="1" id="KW-0677">Repeat</keyword>
<dbReference type="PANTHER" id="PTHR22935:SF95">
    <property type="entry name" value="BETA-LACTAMASE-LIKE 1-RELATED"/>
    <property type="match status" value="1"/>
</dbReference>
<dbReference type="Gene3D" id="3.40.710.10">
    <property type="entry name" value="DD-peptidase/beta-lactamase superfamily"/>
    <property type="match status" value="1"/>
</dbReference>
<dbReference type="Pfam" id="PF07719">
    <property type="entry name" value="TPR_2"/>
    <property type="match status" value="1"/>
</dbReference>
<feature type="signal peptide" evidence="5">
    <location>
        <begin position="1"/>
        <end position="18"/>
    </location>
</feature>
<evidence type="ECO:0000259" key="6">
    <source>
        <dbReference type="Pfam" id="PF00144"/>
    </source>
</evidence>
<evidence type="ECO:0000313" key="7">
    <source>
        <dbReference type="EMBL" id="PWN66113.1"/>
    </source>
</evidence>